<dbReference type="AlphaFoldDB" id="A0A8C0ZGW9"/>
<feature type="compositionally biased region" description="Acidic residues" evidence="10">
    <location>
        <begin position="458"/>
        <end position="467"/>
    </location>
</feature>
<reference evidence="13" key="1">
    <citation type="submission" date="2025-08" db="UniProtKB">
        <authorList>
            <consortium name="Ensembl"/>
        </authorList>
    </citation>
    <scope>IDENTIFICATION</scope>
</reference>
<dbReference type="Pfam" id="PF03031">
    <property type="entry name" value="NIF"/>
    <property type="match status" value="1"/>
</dbReference>
<dbReference type="InterPro" id="IPR001357">
    <property type="entry name" value="BRCT_dom"/>
</dbReference>
<dbReference type="Gene3D" id="3.40.50.1000">
    <property type="entry name" value="HAD superfamily/HAD-like"/>
    <property type="match status" value="1"/>
</dbReference>
<dbReference type="NCBIfam" id="TIGR02250">
    <property type="entry name" value="FCP1_euk"/>
    <property type="match status" value="1"/>
</dbReference>
<evidence type="ECO:0000256" key="10">
    <source>
        <dbReference type="SAM" id="MobiDB-lite"/>
    </source>
</evidence>
<evidence type="ECO:0000313" key="14">
    <source>
        <dbReference type="Proteomes" id="UP000694410"/>
    </source>
</evidence>
<dbReference type="SMART" id="SM00577">
    <property type="entry name" value="CPDc"/>
    <property type="match status" value="1"/>
</dbReference>
<comment type="catalytic activity">
    <reaction evidence="7 9">
        <text>O-phospho-L-seryl-[protein] + H2O = L-seryl-[protein] + phosphate</text>
        <dbReference type="Rhea" id="RHEA:20629"/>
        <dbReference type="Rhea" id="RHEA-COMP:9863"/>
        <dbReference type="Rhea" id="RHEA-COMP:11604"/>
        <dbReference type="ChEBI" id="CHEBI:15377"/>
        <dbReference type="ChEBI" id="CHEBI:29999"/>
        <dbReference type="ChEBI" id="CHEBI:43474"/>
        <dbReference type="ChEBI" id="CHEBI:83421"/>
        <dbReference type="EC" id="3.1.3.16"/>
    </reaction>
</comment>
<dbReference type="GO" id="GO:0005634">
    <property type="term" value="C:nucleus"/>
    <property type="evidence" value="ECO:0007669"/>
    <property type="project" value="UniProtKB-SubCell"/>
</dbReference>
<evidence type="ECO:0000256" key="7">
    <source>
        <dbReference type="ARBA" id="ARBA00047761"/>
    </source>
</evidence>
<comment type="subcellular location">
    <subcellularLocation>
        <location evidence="1 9">Nucleus</location>
    </subcellularLocation>
</comment>
<dbReference type="InterPro" id="IPR004274">
    <property type="entry name" value="FCP1_dom"/>
</dbReference>
<dbReference type="PANTHER" id="PTHR23081:SF36">
    <property type="entry name" value="RNA POLYMERASE II SUBUNIT A C-TERMINAL DOMAIN PHOSPHATASE"/>
    <property type="match status" value="1"/>
</dbReference>
<dbReference type="InterPro" id="IPR015388">
    <property type="entry name" value="FCP1_C"/>
</dbReference>
<evidence type="ECO:0000256" key="5">
    <source>
        <dbReference type="ARBA" id="ARBA00023242"/>
    </source>
</evidence>
<feature type="compositionally biased region" description="Polar residues" evidence="10">
    <location>
        <begin position="300"/>
        <end position="312"/>
    </location>
</feature>
<proteinExistence type="predicted"/>
<keyword evidence="5 9" id="KW-0539">Nucleus</keyword>
<evidence type="ECO:0000256" key="4">
    <source>
        <dbReference type="ARBA" id="ARBA00022912"/>
    </source>
</evidence>
<keyword evidence="4" id="KW-0904">Protein phosphatase</keyword>
<dbReference type="PANTHER" id="PTHR23081">
    <property type="entry name" value="RNA POLYMERASE II CTD PHOSPHATASE"/>
    <property type="match status" value="1"/>
</dbReference>
<dbReference type="PROSITE" id="PS50172">
    <property type="entry name" value="BRCT"/>
    <property type="match status" value="1"/>
</dbReference>
<evidence type="ECO:0000313" key="13">
    <source>
        <dbReference type="Ensembl" id="ENSCCEP00000019457.1"/>
    </source>
</evidence>
<dbReference type="InterPro" id="IPR011947">
    <property type="entry name" value="FCP1_euk"/>
</dbReference>
<feature type="compositionally biased region" description="Basic and acidic residues" evidence="10">
    <location>
        <begin position="361"/>
        <end position="374"/>
    </location>
</feature>
<dbReference type="InterPro" id="IPR023214">
    <property type="entry name" value="HAD_sf"/>
</dbReference>
<dbReference type="SUPFAM" id="SSF56784">
    <property type="entry name" value="HAD-like"/>
    <property type="match status" value="1"/>
</dbReference>
<dbReference type="FunFam" id="1.10.287.10:FF:000010">
    <property type="entry name" value="RNA polymerase II subunit A C-terminal domain phosphatase"/>
    <property type="match status" value="1"/>
</dbReference>
<feature type="compositionally biased region" description="Acidic residues" evidence="10">
    <location>
        <begin position="375"/>
        <end position="388"/>
    </location>
</feature>
<dbReference type="Gene3D" id="1.10.287.10">
    <property type="entry name" value="S15/NS1, RNA-binding"/>
    <property type="match status" value="1"/>
</dbReference>
<dbReference type="CDD" id="cd07521">
    <property type="entry name" value="HAD_FCP1-like"/>
    <property type="match status" value="1"/>
</dbReference>
<feature type="compositionally biased region" description="Acidic residues" evidence="10">
    <location>
        <begin position="502"/>
        <end position="514"/>
    </location>
</feature>
<evidence type="ECO:0000259" key="12">
    <source>
        <dbReference type="PROSITE" id="PS50969"/>
    </source>
</evidence>
<evidence type="ECO:0000256" key="6">
    <source>
        <dbReference type="ARBA" id="ARBA00040602"/>
    </source>
</evidence>
<comment type="catalytic activity">
    <reaction evidence="8 9">
        <text>O-phospho-L-threonyl-[protein] + H2O = L-threonyl-[protein] + phosphate</text>
        <dbReference type="Rhea" id="RHEA:47004"/>
        <dbReference type="Rhea" id="RHEA-COMP:11060"/>
        <dbReference type="Rhea" id="RHEA-COMP:11605"/>
        <dbReference type="ChEBI" id="CHEBI:15377"/>
        <dbReference type="ChEBI" id="CHEBI:30013"/>
        <dbReference type="ChEBI" id="CHEBI:43474"/>
        <dbReference type="ChEBI" id="CHEBI:61977"/>
        <dbReference type="EC" id="3.1.3.16"/>
    </reaction>
</comment>
<keyword evidence="14" id="KW-1185">Reference proteome</keyword>
<dbReference type="Gene3D" id="3.40.50.10190">
    <property type="entry name" value="BRCT domain"/>
    <property type="match status" value="1"/>
</dbReference>
<feature type="region of interest" description="Disordered" evidence="10">
    <location>
        <begin position="297"/>
        <end position="428"/>
    </location>
</feature>
<dbReference type="InterPro" id="IPR036412">
    <property type="entry name" value="HAD-like_sf"/>
</dbReference>
<evidence type="ECO:0000256" key="3">
    <source>
        <dbReference type="ARBA" id="ARBA00022801"/>
    </source>
</evidence>
<feature type="domain" description="BRCT" evidence="11">
    <location>
        <begin position="557"/>
        <end position="645"/>
    </location>
</feature>
<feature type="compositionally biased region" description="Polar residues" evidence="10">
    <location>
        <begin position="484"/>
        <end position="493"/>
    </location>
</feature>
<evidence type="ECO:0000256" key="1">
    <source>
        <dbReference type="ARBA" id="ARBA00004123"/>
    </source>
</evidence>
<dbReference type="Proteomes" id="UP000694410">
    <property type="component" value="Unplaced"/>
</dbReference>
<feature type="domain" description="FCP1 homology" evidence="12">
    <location>
        <begin position="106"/>
        <end position="272"/>
    </location>
</feature>
<dbReference type="InterPro" id="IPR036420">
    <property type="entry name" value="BRCT_dom_sf"/>
</dbReference>
<dbReference type="PROSITE" id="PS50969">
    <property type="entry name" value="FCP1"/>
    <property type="match status" value="1"/>
</dbReference>
<dbReference type="FunFam" id="3.40.50.10190:FF:000007">
    <property type="entry name" value="RNA polymerase II subunit A C-terminal domain phosphatase"/>
    <property type="match status" value="1"/>
</dbReference>
<dbReference type="GO" id="GO:0008420">
    <property type="term" value="F:RNA polymerase II CTD heptapeptide repeat phosphatase activity"/>
    <property type="evidence" value="ECO:0007669"/>
    <property type="project" value="UniProtKB-UniRule"/>
</dbReference>
<evidence type="ECO:0000259" key="11">
    <source>
        <dbReference type="PROSITE" id="PS50172"/>
    </source>
</evidence>
<feature type="region of interest" description="Disordered" evidence="10">
    <location>
        <begin position="458"/>
        <end position="514"/>
    </location>
</feature>
<evidence type="ECO:0000256" key="8">
    <source>
        <dbReference type="ARBA" id="ARBA00048336"/>
    </source>
</evidence>
<feature type="compositionally biased region" description="Polar residues" evidence="10">
    <location>
        <begin position="414"/>
        <end position="428"/>
    </location>
</feature>
<protein>
    <recommendedName>
        <fullName evidence="6 9">RNA polymerase II subunit A C-terminal domain phosphatase</fullName>
        <ecNumber evidence="2 9">3.1.3.16</ecNumber>
    </recommendedName>
</protein>
<dbReference type="CDD" id="cd17729">
    <property type="entry name" value="BRCT_CTDP1"/>
    <property type="match status" value="1"/>
</dbReference>
<dbReference type="SUPFAM" id="SSF52113">
    <property type="entry name" value="BRCT domain"/>
    <property type="match status" value="1"/>
</dbReference>
<organism evidence="13 14">
    <name type="scientific">Cyanistes caeruleus</name>
    <name type="common">Eurasian blue tit</name>
    <name type="synonym">Parus caeruleus</name>
    <dbReference type="NCBI Taxonomy" id="156563"/>
    <lineage>
        <taxon>Eukaryota</taxon>
        <taxon>Metazoa</taxon>
        <taxon>Chordata</taxon>
        <taxon>Craniata</taxon>
        <taxon>Vertebrata</taxon>
        <taxon>Euteleostomi</taxon>
        <taxon>Archelosauria</taxon>
        <taxon>Archosauria</taxon>
        <taxon>Dinosauria</taxon>
        <taxon>Saurischia</taxon>
        <taxon>Theropoda</taxon>
        <taxon>Coelurosauria</taxon>
        <taxon>Aves</taxon>
        <taxon>Neognathae</taxon>
        <taxon>Neoaves</taxon>
        <taxon>Telluraves</taxon>
        <taxon>Australaves</taxon>
        <taxon>Passeriformes</taxon>
        <taxon>Paridae</taxon>
        <taxon>Cyanistes</taxon>
    </lineage>
</organism>
<sequence length="727" mass="81856">MAIVLVCCSWPAPPVVDLLWKKTSQEVLATVLLTVLVRLEGCSHPVVMKGLCAECGQDLTQIRSKNGKQSVPLSTATVSMVHSVPELKVSSEQAEQLGREDQQRLHRNRKLVLMVDLDQTLIHTTEQHCQQMSNKGIFHFQLGRGEPMLHTRLRPHCKEFLEKIAKLYELHVFTFGSRLYAHTIAGFLDPEKKLFSHRILSRDECIDPFSKTGNLRDLFPCGDSMVCIIDDREDVWKFAPNLITVKKYVYFQGIGDINAPPGSREMQMKKKVISAKDVEEIKNVICVEEHSNGLKKTAKDTCTANGSTSVRSETSDGDVNSHDEVNAQNSLNDSHKMDSEVTDDLANTKDAQIFSEQVDTTVREKQQTQEKTNDLDFELSSDSESDDGLDTKKSSTSVSDSENEEKRSWKKSEQPPQDENLQQESCTDASAEKDGLVNHSENTQSLPSENIQDKIDLEAQEESEQESLCDLGNGSGDKKEAETESQISEQSGITMGESLDQSMEEEEEDDDTDDDDHLIYLEEILVRVHTDYYTKYDKYLKKEIEEIPDIRKIVPELKSKVLADVTIIFSGLYPTNFPIEKTREHYHATALGAKIVKNLVLGADDPDKATHLIAARTGTEKVRQAQDCKDLHVVNPDWLWSCLERWDKKALFHPTPIHPKSQPGPEVRIYDPNTGKLIRKGAQTSGQPMYIQSPAPPITLPVHGEHSSFRYLNRSGKILGKRSDRSL</sequence>
<dbReference type="FunFam" id="3.40.50.1000:FF:000040">
    <property type="entry name" value="RNA polymerase II subunit A C-terminal domain phosphatase"/>
    <property type="match status" value="1"/>
</dbReference>
<name>A0A8C0ZGW9_CYACU</name>
<dbReference type="Pfam" id="PF09309">
    <property type="entry name" value="FCP1_C"/>
    <property type="match status" value="1"/>
</dbReference>
<evidence type="ECO:0000256" key="2">
    <source>
        <dbReference type="ARBA" id="ARBA00013081"/>
    </source>
</evidence>
<dbReference type="EC" id="3.1.3.16" evidence="2 9"/>
<keyword evidence="3 9" id="KW-0378">Hydrolase</keyword>
<dbReference type="SMART" id="SM00292">
    <property type="entry name" value="BRCT"/>
    <property type="match status" value="1"/>
</dbReference>
<feature type="compositionally biased region" description="Basic and acidic residues" evidence="10">
    <location>
        <begin position="404"/>
        <end position="413"/>
    </location>
</feature>
<reference evidence="13" key="2">
    <citation type="submission" date="2025-09" db="UniProtKB">
        <authorList>
            <consortium name="Ensembl"/>
        </authorList>
    </citation>
    <scope>IDENTIFICATION</scope>
</reference>
<comment type="function">
    <text evidence="9">This promotes the activity of RNA polymerase II.</text>
</comment>
<accession>A0A8C0ZGW9</accession>
<evidence type="ECO:0000256" key="9">
    <source>
        <dbReference type="RuleBase" id="RU366066"/>
    </source>
</evidence>
<dbReference type="Ensembl" id="ENSCCET00000029582.1">
    <property type="protein sequence ID" value="ENSCCEP00000019457.1"/>
    <property type="gene ID" value="ENSCCEG00000017656.1"/>
</dbReference>
<dbReference type="InterPro" id="IPR039189">
    <property type="entry name" value="Fcp1"/>
</dbReference>